<keyword evidence="9 12" id="KW-0274">FAD</keyword>
<dbReference type="InterPro" id="IPR002937">
    <property type="entry name" value="Amino_oxidase"/>
</dbReference>
<comment type="function">
    <text evidence="3 12">Involved in coproporphyrin-dependent heme b biosynthesis. Catalyzes the oxidation of coproporphyrinogen III to coproporphyrin III.</text>
</comment>
<accession>A0A929B7J0</accession>
<evidence type="ECO:0000256" key="4">
    <source>
        <dbReference type="ARBA" id="ARBA00004744"/>
    </source>
</evidence>
<dbReference type="SUPFAM" id="SSF54373">
    <property type="entry name" value="FAD-linked reductases, C-terminal domain"/>
    <property type="match status" value="1"/>
</dbReference>
<comment type="subcellular location">
    <subcellularLocation>
        <location evidence="12">Cytoplasm</location>
    </subcellularLocation>
</comment>
<evidence type="ECO:0000256" key="7">
    <source>
        <dbReference type="ARBA" id="ARBA00019046"/>
    </source>
</evidence>
<dbReference type="Gene3D" id="1.10.3110.10">
    <property type="entry name" value="protoporphyrinogen ix oxidase, domain 3"/>
    <property type="match status" value="1"/>
</dbReference>
<dbReference type="RefSeq" id="WP_193926483.1">
    <property type="nucleotide sequence ID" value="NZ_JADEYC010000002.1"/>
</dbReference>
<evidence type="ECO:0000256" key="9">
    <source>
        <dbReference type="ARBA" id="ARBA00022827"/>
    </source>
</evidence>
<proteinExistence type="inferred from homology"/>
<keyword evidence="10 12" id="KW-0560">Oxidoreductase</keyword>
<dbReference type="Proteomes" id="UP000598360">
    <property type="component" value="Unassembled WGS sequence"/>
</dbReference>
<evidence type="ECO:0000256" key="2">
    <source>
        <dbReference type="ARBA" id="ARBA00001974"/>
    </source>
</evidence>
<evidence type="ECO:0000256" key="10">
    <source>
        <dbReference type="ARBA" id="ARBA00023002"/>
    </source>
</evidence>
<dbReference type="GO" id="GO:0004729">
    <property type="term" value="F:oxygen-dependent protoporphyrinogen oxidase activity"/>
    <property type="evidence" value="ECO:0007669"/>
    <property type="project" value="UniProtKB-UniRule"/>
</dbReference>
<dbReference type="NCBIfam" id="TIGR00562">
    <property type="entry name" value="proto_IX_ox"/>
    <property type="match status" value="1"/>
</dbReference>
<dbReference type="InterPro" id="IPR036188">
    <property type="entry name" value="FAD/NAD-bd_sf"/>
</dbReference>
<sequence length="471" mass="48006">MPKRVAVVGGGVSGLTAAYRLRQLLGPDAEIVLLEQHKLLGGKLRTIDLAGTRFDVGAEAFLARRPEVPDLAAELGIGDQIVHPSGASSRIRAGGSSGRIPARTVMGVPASAAEVDGVLSERGAQAVRAEADLPPLDLDGADVAVGELLRERLGAEVVDRLVEPLLGGVYAGSADSLGLRATIPALAAELDAGASSVTEAVRRALPEPAPDPAARPPVFGAFRGGYRQLLDRLLLAADADLRVGAPVRALQRTGEGWRLSFGAAPEPEQLDVDGVLLAVPAPAAARLLSGPAEGAAELLGGVELASMAVVALALPADVGLPEVSGTLIARGERHDDSTPFTAKAFTLSGTKWPHLRGENGEQLVRGSVGRFGEAADLRLDDDDLLERVCADLAELTGVHADPVDAAVVRWGGGLPQYGAGHLDLVAEAEREVAAVPGLGLAGAALHGVGVPACVATATAAAESVARDLLPG</sequence>
<evidence type="ECO:0000313" key="15">
    <source>
        <dbReference type="Proteomes" id="UP000598360"/>
    </source>
</evidence>
<dbReference type="GO" id="GO:0005737">
    <property type="term" value="C:cytoplasm"/>
    <property type="evidence" value="ECO:0007669"/>
    <property type="project" value="UniProtKB-SubCell"/>
</dbReference>
<organism evidence="14 15">
    <name type="scientific">Saccharopolyspora montiporae</name>
    <dbReference type="NCBI Taxonomy" id="2781240"/>
    <lineage>
        <taxon>Bacteria</taxon>
        <taxon>Bacillati</taxon>
        <taxon>Actinomycetota</taxon>
        <taxon>Actinomycetes</taxon>
        <taxon>Pseudonocardiales</taxon>
        <taxon>Pseudonocardiaceae</taxon>
        <taxon>Saccharopolyspora</taxon>
    </lineage>
</organism>
<dbReference type="InterPro" id="IPR050464">
    <property type="entry name" value="Zeta_carotene_desat/Oxidored"/>
</dbReference>
<keyword evidence="11 12" id="KW-0350">Heme biosynthesis</keyword>
<comment type="caution">
    <text evidence="14">The sequence shown here is derived from an EMBL/GenBank/DDBJ whole genome shotgun (WGS) entry which is preliminary data.</text>
</comment>
<keyword evidence="15" id="KW-1185">Reference proteome</keyword>
<reference evidence="14" key="1">
    <citation type="submission" date="2020-10" db="EMBL/GenBank/DDBJ databases">
        <title>Diversity and distribution of actinomycetes associated with coral in the coast of Hainan.</title>
        <authorList>
            <person name="Li F."/>
        </authorList>
    </citation>
    <scope>NUCLEOTIDE SEQUENCE</scope>
    <source>
        <strain evidence="14">HNM0983</strain>
    </source>
</reference>
<protein>
    <recommendedName>
        <fullName evidence="7 12">Coproporphyrinogen III oxidase</fullName>
        <ecNumber evidence="6 12">1.3.3.15</ecNumber>
    </recommendedName>
</protein>
<keyword evidence="12" id="KW-0963">Cytoplasm</keyword>
<name>A0A929B7J0_9PSEU</name>
<evidence type="ECO:0000256" key="12">
    <source>
        <dbReference type="RuleBase" id="RU364052"/>
    </source>
</evidence>
<comment type="similarity">
    <text evidence="5 12">Belongs to the protoporphyrinogen/coproporphyrinogen oxidase family. Coproporphyrinogen III oxidase subfamily.</text>
</comment>
<evidence type="ECO:0000256" key="11">
    <source>
        <dbReference type="ARBA" id="ARBA00023133"/>
    </source>
</evidence>
<comment type="pathway">
    <text evidence="4 12">Porphyrin-containing compound metabolism; protoheme biosynthesis.</text>
</comment>
<dbReference type="SUPFAM" id="SSF51905">
    <property type="entry name" value="FAD/NAD(P)-binding domain"/>
    <property type="match status" value="1"/>
</dbReference>
<evidence type="ECO:0000256" key="5">
    <source>
        <dbReference type="ARBA" id="ARBA00008310"/>
    </source>
</evidence>
<dbReference type="GO" id="GO:0006783">
    <property type="term" value="P:heme biosynthetic process"/>
    <property type="evidence" value="ECO:0007669"/>
    <property type="project" value="UniProtKB-UniRule"/>
</dbReference>
<dbReference type="EC" id="1.3.3.15" evidence="6 12"/>
<dbReference type="PANTHER" id="PTHR42923:SF3">
    <property type="entry name" value="PROTOPORPHYRINOGEN OXIDASE"/>
    <property type="match status" value="1"/>
</dbReference>
<keyword evidence="8 12" id="KW-0285">Flavoprotein</keyword>
<dbReference type="EMBL" id="JADEYC010000002">
    <property type="protein sequence ID" value="MBE9373033.1"/>
    <property type="molecule type" value="Genomic_DNA"/>
</dbReference>
<evidence type="ECO:0000313" key="14">
    <source>
        <dbReference type="EMBL" id="MBE9373033.1"/>
    </source>
</evidence>
<dbReference type="InterPro" id="IPR004572">
    <property type="entry name" value="Protoporphyrinogen_oxidase"/>
</dbReference>
<evidence type="ECO:0000256" key="1">
    <source>
        <dbReference type="ARBA" id="ARBA00001755"/>
    </source>
</evidence>
<dbReference type="Gene3D" id="3.90.660.20">
    <property type="entry name" value="Protoporphyrinogen oxidase, mitochondrial, domain 2"/>
    <property type="match status" value="1"/>
</dbReference>
<dbReference type="AlphaFoldDB" id="A0A929B7J0"/>
<dbReference type="Gene3D" id="3.50.50.60">
    <property type="entry name" value="FAD/NAD(P)-binding domain"/>
    <property type="match status" value="1"/>
</dbReference>
<comment type="catalytic activity">
    <reaction evidence="1">
        <text>coproporphyrinogen III + 3 O2 = coproporphyrin III + 3 H2O2</text>
        <dbReference type="Rhea" id="RHEA:43436"/>
        <dbReference type="ChEBI" id="CHEBI:15379"/>
        <dbReference type="ChEBI" id="CHEBI:16240"/>
        <dbReference type="ChEBI" id="CHEBI:57309"/>
        <dbReference type="ChEBI" id="CHEBI:131725"/>
        <dbReference type="EC" id="1.3.3.15"/>
    </reaction>
    <physiologicalReaction direction="left-to-right" evidence="1">
        <dbReference type="Rhea" id="RHEA:43437"/>
    </physiologicalReaction>
</comment>
<evidence type="ECO:0000256" key="8">
    <source>
        <dbReference type="ARBA" id="ARBA00022630"/>
    </source>
</evidence>
<evidence type="ECO:0000259" key="13">
    <source>
        <dbReference type="Pfam" id="PF01593"/>
    </source>
</evidence>
<evidence type="ECO:0000256" key="3">
    <source>
        <dbReference type="ARBA" id="ARBA00002185"/>
    </source>
</evidence>
<evidence type="ECO:0000256" key="6">
    <source>
        <dbReference type="ARBA" id="ARBA00012402"/>
    </source>
</evidence>
<gene>
    <name evidence="14" type="primary">hemG</name>
    <name evidence="14" type="ORF">IQ251_01095</name>
</gene>
<comment type="cofactor">
    <cofactor evidence="2 12">
        <name>FAD</name>
        <dbReference type="ChEBI" id="CHEBI:57692"/>
    </cofactor>
</comment>
<feature type="domain" description="Amine oxidase" evidence="13">
    <location>
        <begin position="12"/>
        <end position="464"/>
    </location>
</feature>
<dbReference type="PANTHER" id="PTHR42923">
    <property type="entry name" value="PROTOPORPHYRINOGEN OXIDASE"/>
    <property type="match status" value="1"/>
</dbReference>
<dbReference type="Pfam" id="PF01593">
    <property type="entry name" value="Amino_oxidase"/>
    <property type="match status" value="1"/>
</dbReference>